<dbReference type="OrthoDB" id="447290at2759"/>
<dbReference type="InterPro" id="IPR020119">
    <property type="entry name" value="PsdUridine_synth_TruD_CS"/>
</dbReference>
<proteinExistence type="inferred from homology"/>
<feature type="compositionally biased region" description="Low complexity" evidence="4">
    <location>
        <begin position="824"/>
        <end position="837"/>
    </location>
</feature>
<dbReference type="AlphaFoldDB" id="A0A2S4PP77"/>
<dbReference type="InterPro" id="IPR020103">
    <property type="entry name" value="PsdUridine_synth_cat_dom_sf"/>
</dbReference>
<dbReference type="STRING" id="225359.A0A2S4PP77"/>
<keyword evidence="7" id="KW-1185">Reference proteome</keyword>
<comment type="similarity">
    <text evidence="1">Belongs to the pseudouridine synthase TruD family.</text>
</comment>
<feature type="compositionally biased region" description="Polar residues" evidence="4">
    <location>
        <begin position="183"/>
        <end position="196"/>
    </location>
</feature>
<comment type="caution">
    <text evidence="6">The sequence shown here is derived from an EMBL/GenBank/DDBJ whole genome shotgun (WGS) entry which is preliminary data.</text>
</comment>
<evidence type="ECO:0000256" key="1">
    <source>
        <dbReference type="ARBA" id="ARBA00007953"/>
    </source>
</evidence>
<dbReference type="Proteomes" id="UP000237438">
    <property type="component" value="Unassembled WGS sequence"/>
</dbReference>
<organism evidence="6 7">
    <name type="scientific">Erysiphe pulchra</name>
    <dbReference type="NCBI Taxonomy" id="225359"/>
    <lineage>
        <taxon>Eukaryota</taxon>
        <taxon>Fungi</taxon>
        <taxon>Dikarya</taxon>
        <taxon>Ascomycota</taxon>
        <taxon>Pezizomycotina</taxon>
        <taxon>Leotiomycetes</taxon>
        <taxon>Erysiphales</taxon>
        <taxon>Erysiphaceae</taxon>
        <taxon>Erysiphe</taxon>
    </lineage>
</organism>
<dbReference type="NCBIfam" id="TIGR00094">
    <property type="entry name" value="tRNA_TruD_broad"/>
    <property type="match status" value="1"/>
</dbReference>
<dbReference type="GO" id="GO:0005634">
    <property type="term" value="C:nucleus"/>
    <property type="evidence" value="ECO:0007669"/>
    <property type="project" value="TreeGrafter"/>
</dbReference>
<dbReference type="PROSITE" id="PS01268">
    <property type="entry name" value="UPF0024"/>
    <property type="match status" value="1"/>
</dbReference>
<accession>A0A2S4PP77</accession>
<evidence type="ECO:0000313" key="7">
    <source>
        <dbReference type="Proteomes" id="UP000237438"/>
    </source>
</evidence>
<sequence>MTILHRAADCVEPVSKLQEASSTIPSKLIKSQTDRRRLHELINEIHNESVGIISVDTTSIRETAVGINHYVNHTHVGFSGIFKKRYTDFVVNEISLDGKVLHLTNDQAPSECSISKKRALAIENPVQLQILAYYLQEHRVKNSFLNSDLRKCQKSDESEAIILDLPATVLSRETSEEGKGLNAKSTPNEESGSAVVTTPKCGVTPEDREVLRTLFGEDQEKDILHLYQKILAKPSAKSKEFDTILTPPVHDRQIRGQMHQALRCIFQNRLESSFDEASKGIRILAPSKNSRQGTSNRNVDRQNDNRLNGKIGWNERGGEYLHMSLYKQDRDTMEVISYMARQLKVKPKVFSYAGTKDRRAVTTQRVSAYRLSAGTVAKINGQIYNATVGDFKYEKSPLQLGELKGNLFTITLRDCHFIHDDPTDVSKRFDKVHEVLDIRCKTLALSGFINYYGLQRFGTFDIGTHIIGKFILQGNYAQAIASILRSSPDAWCMAEKGHEFQNSGKKIGEDELNRARAIRGFGRGELNLDEALAILPKRFSAERSILQHLRNRNGTDYLEALLRVSRNLRLMYIHAYQSYVWNKVVSERWARYSDKVIAGDLVLIENKSKDNTTQSEFDECGEVIVRPAAHDIAVTRENFFDRARALTSEEAESGKFSISDIVLPLPGFDVEYPANDVGEFYKTFMASEEGGGLDPANMRRKQRDFSLSGSYRKLIATVSNIGFKTKIYHNENEQLVSTDMDRLLEKRASITSKKIPTDACGLVAGESKFELVQEAKITTQESNENKLVDSPDFKSGIVTCSKEKIVHADRPDLSTLTSIPKSHPPSNSSPVQNSSFSTMGNENNKTTILGKRNFDCITDSSKKASEAIYSSKIPRKTELPENVCEEYNTVSITSSIKPKAKDSTLNSSNIVDDGTTSDTTLNAKSEEAKLGIVLWFDLSSSQYATMLLRELMGADNVHHYQPEFGA</sequence>
<dbReference type="Gene3D" id="3.30.2350.20">
    <property type="entry name" value="TruD, catalytic domain"/>
    <property type="match status" value="2"/>
</dbReference>
<dbReference type="InterPro" id="IPR042214">
    <property type="entry name" value="TruD_catalytic"/>
</dbReference>
<dbReference type="GO" id="GO:0009982">
    <property type="term" value="F:pseudouridine synthase activity"/>
    <property type="evidence" value="ECO:0007669"/>
    <property type="project" value="InterPro"/>
</dbReference>
<dbReference type="GO" id="GO:0008033">
    <property type="term" value="P:tRNA processing"/>
    <property type="evidence" value="ECO:0007669"/>
    <property type="project" value="UniProtKB-KW"/>
</dbReference>
<evidence type="ECO:0000313" key="6">
    <source>
        <dbReference type="EMBL" id="POS83822.1"/>
    </source>
</evidence>
<evidence type="ECO:0000256" key="3">
    <source>
        <dbReference type="ARBA" id="ARBA00023235"/>
    </source>
</evidence>
<dbReference type="InterPro" id="IPR001656">
    <property type="entry name" value="PsdUridine_synth_TruD"/>
</dbReference>
<dbReference type="Pfam" id="PF01142">
    <property type="entry name" value="TruD"/>
    <property type="match status" value="2"/>
</dbReference>
<feature type="non-terminal residue" evidence="6">
    <location>
        <position position="966"/>
    </location>
</feature>
<feature type="compositionally biased region" description="Polar residues" evidence="4">
    <location>
        <begin position="287"/>
        <end position="297"/>
    </location>
</feature>
<evidence type="ECO:0000259" key="5">
    <source>
        <dbReference type="PROSITE" id="PS50984"/>
    </source>
</evidence>
<dbReference type="PROSITE" id="PS50984">
    <property type="entry name" value="TRUD"/>
    <property type="match status" value="1"/>
</dbReference>
<reference evidence="6 7" key="1">
    <citation type="submission" date="2017-10" db="EMBL/GenBank/DDBJ databases">
        <title>Development of genomic resources for the powdery mildew, Erysiphe pulchra.</title>
        <authorList>
            <person name="Wadl P.A."/>
            <person name="Mack B.M."/>
            <person name="Moore G."/>
            <person name="Beltz S.B."/>
        </authorList>
    </citation>
    <scope>NUCLEOTIDE SEQUENCE [LARGE SCALE GENOMIC DNA]</scope>
    <source>
        <strain evidence="6">Cflorida</strain>
    </source>
</reference>
<evidence type="ECO:0000256" key="2">
    <source>
        <dbReference type="ARBA" id="ARBA00022694"/>
    </source>
</evidence>
<dbReference type="PANTHER" id="PTHR13326:SF21">
    <property type="entry name" value="PSEUDOURIDYLATE SYNTHASE PUS7L"/>
    <property type="match status" value="1"/>
</dbReference>
<protein>
    <recommendedName>
        <fullName evidence="5">TRUD domain-containing protein</fullName>
    </recommendedName>
</protein>
<dbReference type="CDD" id="cd02576">
    <property type="entry name" value="PseudoU_synth_ScPUS7"/>
    <property type="match status" value="1"/>
</dbReference>
<feature type="domain" description="TRUD" evidence="5">
    <location>
        <begin position="447"/>
        <end position="717"/>
    </location>
</feature>
<keyword evidence="2" id="KW-0819">tRNA processing</keyword>
<dbReference type="PANTHER" id="PTHR13326">
    <property type="entry name" value="TRNA PSEUDOURIDINE SYNTHASE D"/>
    <property type="match status" value="1"/>
</dbReference>
<dbReference type="GO" id="GO:0001522">
    <property type="term" value="P:pseudouridine synthesis"/>
    <property type="evidence" value="ECO:0007669"/>
    <property type="project" value="InterPro"/>
</dbReference>
<feature type="region of interest" description="Disordered" evidence="4">
    <location>
        <begin position="811"/>
        <end position="840"/>
    </location>
</feature>
<dbReference type="InterPro" id="IPR011760">
    <property type="entry name" value="PsdUridine_synth_TruD_insert"/>
</dbReference>
<dbReference type="EMBL" id="PEDP01001327">
    <property type="protein sequence ID" value="POS83822.1"/>
    <property type="molecule type" value="Genomic_DNA"/>
</dbReference>
<evidence type="ECO:0000256" key="4">
    <source>
        <dbReference type="SAM" id="MobiDB-lite"/>
    </source>
</evidence>
<keyword evidence="3" id="KW-0413">Isomerase</keyword>
<name>A0A2S4PP77_9PEZI</name>
<feature type="region of interest" description="Disordered" evidence="4">
    <location>
        <begin position="284"/>
        <end position="307"/>
    </location>
</feature>
<dbReference type="GO" id="GO:0003723">
    <property type="term" value="F:RNA binding"/>
    <property type="evidence" value="ECO:0007669"/>
    <property type="project" value="InterPro"/>
</dbReference>
<dbReference type="SUPFAM" id="SSF55120">
    <property type="entry name" value="Pseudouridine synthase"/>
    <property type="match status" value="1"/>
</dbReference>
<feature type="region of interest" description="Disordered" evidence="4">
    <location>
        <begin position="173"/>
        <end position="197"/>
    </location>
</feature>
<gene>
    <name evidence="6" type="ORF">EPUL_004935</name>
</gene>